<proteinExistence type="inferred from homology"/>
<feature type="domain" description="Calcineurin-like phosphoesterase" evidence="3">
    <location>
        <begin position="1"/>
        <end position="146"/>
    </location>
</feature>
<keyword evidence="5" id="KW-1185">Reference proteome</keyword>
<evidence type="ECO:0000256" key="1">
    <source>
        <dbReference type="ARBA" id="ARBA00008950"/>
    </source>
</evidence>
<protein>
    <recommendedName>
        <fullName evidence="2">Phosphoesterase</fullName>
        <ecNumber evidence="2">3.1.4.-</ecNumber>
    </recommendedName>
</protein>
<dbReference type="Proteomes" id="UP000611796">
    <property type="component" value="Unassembled WGS sequence"/>
</dbReference>
<dbReference type="SUPFAM" id="SSF56300">
    <property type="entry name" value="Metallo-dependent phosphatases"/>
    <property type="match status" value="1"/>
</dbReference>
<comment type="similarity">
    <text evidence="1 2">Belongs to the metallophosphoesterase superfamily. YfcE family.</text>
</comment>
<comment type="caution">
    <text evidence="4">The sequence shown here is derived from an EMBL/GenBank/DDBJ whole genome shotgun (WGS) entry which is preliminary data.</text>
</comment>
<evidence type="ECO:0000313" key="5">
    <source>
        <dbReference type="Proteomes" id="UP000611796"/>
    </source>
</evidence>
<dbReference type="EMBL" id="JACRWD010000003">
    <property type="protein sequence ID" value="MBC6004213.1"/>
    <property type="molecule type" value="Genomic_DNA"/>
</dbReference>
<dbReference type="InterPro" id="IPR029052">
    <property type="entry name" value="Metallo-depent_PP-like"/>
</dbReference>
<evidence type="ECO:0000313" key="4">
    <source>
        <dbReference type="EMBL" id="MBC6004213.1"/>
    </source>
</evidence>
<reference evidence="4 5" key="1">
    <citation type="submission" date="2020-08" db="EMBL/GenBank/DDBJ databases">
        <authorList>
            <person name="Liu C."/>
            <person name="Sun Q."/>
        </authorList>
    </citation>
    <scope>NUCLEOTIDE SEQUENCE [LARGE SCALE GENOMIC DNA]</scope>
    <source>
        <strain evidence="4 5">NSJ-45</strain>
    </source>
</reference>
<evidence type="ECO:0000259" key="3">
    <source>
        <dbReference type="Pfam" id="PF12850"/>
    </source>
</evidence>
<dbReference type="PANTHER" id="PTHR11124">
    <property type="entry name" value="VACUOLAR SORTING PROTEIN VPS29"/>
    <property type="match status" value="1"/>
</dbReference>
<dbReference type="InterPro" id="IPR000979">
    <property type="entry name" value="Phosphodiesterase_MJ0936/Vps29"/>
</dbReference>
<accession>A0ABR7K525</accession>
<gene>
    <name evidence="4" type="ORF">H8891_10395</name>
</gene>
<sequence length="156" mass="17951">MKIGVISDTHRMNRFIDKVIPYLKECDLIIHAGDNFVDSKYIHKMTNVGMMAVRGNCDFENVEEELEFEVENKNIFVCHGDRYGVKYGLEQLQKKAKEVDADIVIFGHTHTPLIKEKDNIIYINPGSVSLPRGVDYRSFVIIDISDDNMSVKEIRI</sequence>
<name>A0ABR7K525_9FIRM</name>
<dbReference type="RefSeq" id="WP_147546860.1">
    <property type="nucleotide sequence ID" value="NZ_JACRWD010000003.1"/>
</dbReference>
<dbReference type="Pfam" id="PF12850">
    <property type="entry name" value="Metallophos_2"/>
    <property type="match status" value="1"/>
</dbReference>
<dbReference type="Gene3D" id="3.60.21.10">
    <property type="match status" value="1"/>
</dbReference>
<evidence type="ECO:0000256" key="2">
    <source>
        <dbReference type="RuleBase" id="RU362039"/>
    </source>
</evidence>
<dbReference type="NCBIfam" id="TIGR00040">
    <property type="entry name" value="yfcE"/>
    <property type="match status" value="1"/>
</dbReference>
<dbReference type="InterPro" id="IPR024654">
    <property type="entry name" value="Calcineurin-like_PHP_lpxH"/>
</dbReference>
<keyword evidence="2" id="KW-0479">Metal-binding</keyword>
<organism evidence="4 5">
    <name type="scientific">Paeniclostridium hominis</name>
    <dbReference type="NCBI Taxonomy" id="2764329"/>
    <lineage>
        <taxon>Bacteria</taxon>
        <taxon>Bacillati</taxon>
        <taxon>Bacillota</taxon>
        <taxon>Clostridia</taxon>
        <taxon>Peptostreptococcales</taxon>
        <taxon>Peptostreptococcaceae</taxon>
        <taxon>Paeniclostridium</taxon>
    </lineage>
</organism>
<dbReference type="EC" id="3.1.4.-" evidence="2"/>
<comment type="cofactor">
    <cofactor evidence="2">
        <name>a divalent metal cation</name>
        <dbReference type="ChEBI" id="CHEBI:60240"/>
    </cofactor>
</comment>